<organism evidence="2 3">
    <name type="scientific">Motilibacter peucedani</name>
    <dbReference type="NCBI Taxonomy" id="598650"/>
    <lineage>
        <taxon>Bacteria</taxon>
        <taxon>Bacillati</taxon>
        <taxon>Actinomycetota</taxon>
        <taxon>Actinomycetes</taxon>
        <taxon>Motilibacterales</taxon>
        <taxon>Motilibacteraceae</taxon>
        <taxon>Motilibacter</taxon>
    </lineage>
</organism>
<dbReference type="EMBL" id="RBWV01000010">
    <property type="protein sequence ID" value="RKS77663.1"/>
    <property type="molecule type" value="Genomic_DNA"/>
</dbReference>
<sequence length="335" mass="34450">MTHLLAVDGGNSKTDVVLLTDAGEVLATGRTGGFHPHSVGAEEAVARLAPCVEQVLAEAGVARVDHVSACLANVDLPAEEVEVLARLEKAGWGAETVVANDTFAVLRSGTDEPRGVAVVCGAGINCVGLLPDGRSARFPALGMLTGDWGGGMGLASELMWAAARCEDGRGRRTLLAERAAAHFGLPTAVAVAEAVHLRRIDAGRLHELVPVLFAAAREGDAVALEIVARQAEEIALLSTIALTRLGMLDAPAPVVLGGGVLAAREPLLVDGIAERLARTAPWAVPHVVDAPPVLGAALLGLDLLVSRGLLADDERRTAEQSLRMALGRGRAPAAG</sequence>
<reference evidence="2 3" key="1">
    <citation type="submission" date="2018-10" db="EMBL/GenBank/DDBJ databases">
        <title>Genomic Encyclopedia of Archaeal and Bacterial Type Strains, Phase II (KMG-II): from individual species to whole genera.</title>
        <authorList>
            <person name="Goeker M."/>
        </authorList>
    </citation>
    <scope>NUCLEOTIDE SEQUENCE [LARGE SCALE GENOMIC DNA]</scope>
    <source>
        <strain evidence="2 3">RP-AC37</strain>
    </source>
</reference>
<dbReference type="PANTHER" id="PTHR43190:SF3">
    <property type="entry name" value="N-ACETYL-D-GLUCOSAMINE KINASE"/>
    <property type="match status" value="1"/>
</dbReference>
<protein>
    <submittedName>
        <fullName evidence="2">N-acetylglucosamine kinase-like BadF-type ATPase</fullName>
    </submittedName>
</protein>
<dbReference type="InterPro" id="IPR043129">
    <property type="entry name" value="ATPase_NBD"/>
</dbReference>
<dbReference type="PANTHER" id="PTHR43190">
    <property type="entry name" value="N-ACETYL-D-GLUCOSAMINE KINASE"/>
    <property type="match status" value="1"/>
</dbReference>
<dbReference type="GO" id="GO:0016301">
    <property type="term" value="F:kinase activity"/>
    <property type="evidence" value="ECO:0007669"/>
    <property type="project" value="UniProtKB-KW"/>
</dbReference>
<evidence type="ECO:0000313" key="2">
    <source>
        <dbReference type="EMBL" id="RKS77663.1"/>
    </source>
</evidence>
<evidence type="ECO:0000259" key="1">
    <source>
        <dbReference type="Pfam" id="PF01869"/>
    </source>
</evidence>
<evidence type="ECO:0000313" key="3">
    <source>
        <dbReference type="Proteomes" id="UP000281955"/>
    </source>
</evidence>
<dbReference type="Pfam" id="PF01869">
    <property type="entry name" value="BcrAD_BadFG"/>
    <property type="match status" value="1"/>
</dbReference>
<dbReference type="Proteomes" id="UP000281955">
    <property type="component" value="Unassembled WGS sequence"/>
</dbReference>
<accession>A0A420XRY7</accession>
<dbReference type="SUPFAM" id="SSF53067">
    <property type="entry name" value="Actin-like ATPase domain"/>
    <property type="match status" value="2"/>
</dbReference>
<comment type="caution">
    <text evidence="2">The sequence shown here is derived from an EMBL/GenBank/DDBJ whole genome shotgun (WGS) entry which is preliminary data.</text>
</comment>
<proteinExistence type="predicted"/>
<dbReference type="InterPro" id="IPR002731">
    <property type="entry name" value="ATPase_BadF"/>
</dbReference>
<dbReference type="AlphaFoldDB" id="A0A420XRY7"/>
<keyword evidence="2" id="KW-0418">Kinase</keyword>
<name>A0A420XRY7_9ACTN</name>
<feature type="domain" description="ATPase BadF/BadG/BcrA/BcrD type" evidence="1">
    <location>
        <begin position="7"/>
        <end position="300"/>
    </location>
</feature>
<dbReference type="RefSeq" id="WP_231121560.1">
    <property type="nucleotide sequence ID" value="NZ_RBWV01000010.1"/>
</dbReference>
<dbReference type="InParanoid" id="A0A420XRY7"/>
<keyword evidence="3" id="KW-1185">Reference proteome</keyword>
<gene>
    <name evidence="2" type="ORF">CLV35_1357</name>
</gene>
<dbReference type="InterPro" id="IPR052519">
    <property type="entry name" value="Euk-type_GlcNAc_Kinase"/>
</dbReference>
<dbReference type="Gene3D" id="3.30.420.40">
    <property type="match status" value="2"/>
</dbReference>
<keyword evidence="2" id="KW-0808">Transferase</keyword>